<reference evidence="1 2" key="1">
    <citation type="journal article" date="2017" name="Nat. Microbiol.">
        <title>Natural product diversity associated with the nematode symbionts Photorhabdus and Xenorhabdus.</title>
        <authorList>
            <person name="Tobias N.J."/>
            <person name="Wolff H."/>
            <person name="Djahanschiri B."/>
            <person name="Grundmann F."/>
            <person name="Kronenwerth M."/>
            <person name="Shi Y.M."/>
            <person name="Simonyi S."/>
            <person name="Grun P."/>
            <person name="Shapiro-Ilan D."/>
            <person name="Pidot S.J."/>
            <person name="Stinear T.P."/>
            <person name="Ebersberger I."/>
            <person name="Bode H.B."/>
        </authorList>
    </citation>
    <scope>NUCLEOTIDE SEQUENCE [LARGE SCALE GENOMIC DNA]</scope>
    <source>
        <strain evidence="1 2">DSM 17904</strain>
    </source>
</reference>
<name>A0A2D0KKI0_9GAMM</name>
<dbReference type="AlphaFoldDB" id="A0A2D0KKI0"/>
<dbReference type="InterPro" id="IPR021283">
    <property type="entry name" value="Phage_Wedge1"/>
</dbReference>
<organism evidence="1 2">
    <name type="scientific">Xenorhabdus stockiae</name>
    <dbReference type="NCBI Taxonomy" id="351614"/>
    <lineage>
        <taxon>Bacteria</taxon>
        <taxon>Pseudomonadati</taxon>
        <taxon>Pseudomonadota</taxon>
        <taxon>Gammaproteobacteria</taxon>
        <taxon>Enterobacterales</taxon>
        <taxon>Morganellaceae</taxon>
        <taxon>Xenorhabdus</taxon>
    </lineage>
</organism>
<dbReference type="RefSeq" id="WP_099125844.1">
    <property type="nucleotide sequence ID" value="NZ_CAWNRH010000117.1"/>
</dbReference>
<protein>
    <submittedName>
        <fullName evidence="1">Phage protein</fullName>
    </submittedName>
</protein>
<dbReference type="Pfam" id="PF11041">
    <property type="entry name" value="Phage_Wedge1"/>
    <property type="match status" value="1"/>
</dbReference>
<keyword evidence="2" id="KW-1185">Reference proteome</keyword>
<dbReference type="Proteomes" id="UP000222366">
    <property type="component" value="Unassembled WGS sequence"/>
</dbReference>
<sequence>MIEIKDTFLSQYANSPTLCTILNNFNDTVDPRANTDEFYHLAVNVLTAKGFGLDIWGRIVGIGRDLSIPDPNADYFGFKETEKYTPFDQSPFYSGGSSDMSYKMDDSTYRDVILMKAHSNILYATAPNINRFLKSRIFTGRAYYLITGHMTARYVFEYRLSELEKNLIYHHHILPHPSGVQISIAELPAGEFFGFYGTGFQPFGQAAFAQ</sequence>
<proteinExistence type="predicted"/>
<evidence type="ECO:0000313" key="1">
    <source>
        <dbReference type="EMBL" id="PHM63933.1"/>
    </source>
</evidence>
<accession>A0A2D0KKI0</accession>
<gene>
    <name evidence="1" type="ORF">Xsto_03463</name>
</gene>
<evidence type="ECO:0000313" key="2">
    <source>
        <dbReference type="Proteomes" id="UP000222366"/>
    </source>
</evidence>
<comment type="caution">
    <text evidence="1">The sequence shown here is derived from an EMBL/GenBank/DDBJ whole genome shotgun (WGS) entry which is preliminary data.</text>
</comment>
<dbReference type="EMBL" id="NJAJ01000041">
    <property type="protein sequence ID" value="PHM63933.1"/>
    <property type="molecule type" value="Genomic_DNA"/>
</dbReference>